<comment type="caution">
    <text evidence="2">The sequence shown here is derived from an EMBL/GenBank/DDBJ whole genome shotgun (WGS) entry which is preliminary data.</text>
</comment>
<feature type="region of interest" description="Disordered" evidence="1">
    <location>
        <begin position="173"/>
        <end position="194"/>
    </location>
</feature>
<name>A0A7J7F108_DICBM</name>
<dbReference type="EMBL" id="JACDTQ010001605">
    <property type="protein sequence ID" value="KAF5921578.1"/>
    <property type="molecule type" value="Genomic_DNA"/>
</dbReference>
<protein>
    <submittedName>
        <fullName evidence="2">Uncharacterized protein</fullName>
    </submittedName>
</protein>
<evidence type="ECO:0000313" key="2">
    <source>
        <dbReference type="EMBL" id="KAF5921578.1"/>
    </source>
</evidence>
<gene>
    <name evidence="2" type="ORF">HPG69_009147</name>
</gene>
<evidence type="ECO:0000256" key="1">
    <source>
        <dbReference type="SAM" id="MobiDB-lite"/>
    </source>
</evidence>
<evidence type="ECO:0000313" key="3">
    <source>
        <dbReference type="Proteomes" id="UP000551758"/>
    </source>
</evidence>
<feature type="region of interest" description="Disordered" evidence="1">
    <location>
        <begin position="121"/>
        <end position="147"/>
    </location>
</feature>
<feature type="region of interest" description="Disordered" evidence="1">
    <location>
        <begin position="1"/>
        <end position="29"/>
    </location>
</feature>
<proteinExistence type="predicted"/>
<keyword evidence="3" id="KW-1185">Reference proteome</keyword>
<organism evidence="2 3">
    <name type="scientific">Diceros bicornis minor</name>
    <name type="common">South-central black rhinoceros</name>
    <dbReference type="NCBI Taxonomy" id="77932"/>
    <lineage>
        <taxon>Eukaryota</taxon>
        <taxon>Metazoa</taxon>
        <taxon>Chordata</taxon>
        <taxon>Craniata</taxon>
        <taxon>Vertebrata</taxon>
        <taxon>Euteleostomi</taxon>
        <taxon>Mammalia</taxon>
        <taxon>Eutheria</taxon>
        <taxon>Laurasiatheria</taxon>
        <taxon>Perissodactyla</taxon>
        <taxon>Rhinocerotidae</taxon>
        <taxon>Diceros</taxon>
    </lineage>
</organism>
<reference evidence="2 3" key="1">
    <citation type="journal article" date="2020" name="Mol. Biol. Evol.">
        <title>Interspecific Gene Flow and the Evolution of Specialization in Black and White Rhinoceros.</title>
        <authorList>
            <person name="Moodley Y."/>
            <person name="Westbury M.V."/>
            <person name="Russo I.M."/>
            <person name="Gopalakrishnan S."/>
            <person name="Rakotoarivelo A."/>
            <person name="Olsen R.A."/>
            <person name="Prost S."/>
            <person name="Tunstall T."/>
            <person name="Ryder O.A."/>
            <person name="Dalen L."/>
            <person name="Bruford M.W."/>
        </authorList>
    </citation>
    <scope>NUCLEOTIDE SEQUENCE [LARGE SCALE GENOMIC DNA]</scope>
    <source>
        <strain evidence="2">SBR-YM</strain>
        <tissue evidence="2">Skin</tissue>
    </source>
</reference>
<dbReference type="AlphaFoldDB" id="A0A7J7F108"/>
<accession>A0A7J7F108</accession>
<sequence length="357" mass="38300">MEEDEQEQRRRKVEAGRAKSPNDVPGTQHFPLTNRFIFPGSRSSCSLLVGLRAHADRLEQGRVEELCRGSRGSSRRPDRAPGPGTRKAVLLIDCIAFFCLFVNLAHFRQRKTKGDCVHSKKKTAKRKGSAVDAPVQEESPVAAEGGLQGGGDVCKSTSWGDTPNGARVVQLEDPDGERTGDMEQPQRALDGDGLEQPGVITKNGCVLACRSPCRWCQVCTSSVSHRGTLARPFSPTLCLLGATAVPGISDMRVESSRSLCGAGGPGLMWLQRTGRCPEELERGEAQPCGSRAPCGMAGKGCTVWEFNPGAADALRSLRESVTRLDLFSESVCSLQANDSTGGQSAVLMGMEGCRDRP</sequence>
<dbReference type="Proteomes" id="UP000551758">
    <property type="component" value="Unassembled WGS sequence"/>
</dbReference>